<dbReference type="Proteomes" id="UP001281410">
    <property type="component" value="Unassembled WGS sequence"/>
</dbReference>
<dbReference type="InterPro" id="IPR011009">
    <property type="entry name" value="Kinase-like_dom_sf"/>
</dbReference>
<protein>
    <recommendedName>
        <fullName evidence="5">Protein kinase domain-containing protein</fullName>
    </recommendedName>
</protein>
<evidence type="ECO:0000256" key="1">
    <source>
        <dbReference type="ARBA" id="ARBA00022729"/>
    </source>
</evidence>
<dbReference type="Gene3D" id="1.10.510.10">
    <property type="entry name" value="Transferase(Phosphotransferase) domain 1"/>
    <property type="match status" value="1"/>
</dbReference>
<organism evidence="3 4">
    <name type="scientific">Dipteronia sinensis</name>
    <dbReference type="NCBI Taxonomy" id="43782"/>
    <lineage>
        <taxon>Eukaryota</taxon>
        <taxon>Viridiplantae</taxon>
        <taxon>Streptophyta</taxon>
        <taxon>Embryophyta</taxon>
        <taxon>Tracheophyta</taxon>
        <taxon>Spermatophyta</taxon>
        <taxon>Magnoliopsida</taxon>
        <taxon>eudicotyledons</taxon>
        <taxon>Gunneridae</taxon>
        <taxon>Pentapetalae</taxon>
        <taxon>rosids</taxon>
        <taxon>malvids</taxon>
        <taxon>Sapindales</taxon>
        <taxon>Sapindaceae</taxon>
        <taxon>Hippocastanoideae</taxon>
        <taxon>Acereae</taxon>
        <taxon>Dipteronia</taxon>
    </lineage>
</organism>
<dbReference type="PANTHER" id="PTHR47976">
    <property type="entry name" value="G-TYPE LECTIN S-RECEPTOR-LIKE SERINE/THREONINE-PROTEIN KINASE SD2-5"/>
    <property type="match status" value="1"/>
</dbReference>
<evidence type="ECO:0000313" key="4">
    <source>
        <dbReference type="Proteomes" id="UP001281410"/>
    </source>
</evidence>
<comment type="caution">
    <text evidence="3">The sequence shown here is derived from an EMBL/GenBank/DDBJ whole genome shotgun (WGS) entry which is preliminary data.</text>
</comment>
<dbReference type="AlphaFoldDB" id="A0AAD9ZZP2"/>
<evidence type="ECO:0008006" key="5">
    <source>
        <dbReference type="Google" id="ProtNLM"/>
    </source>
</evidence>
<sequence>MEWIHNNGIFLLSKNSWFWLLPCLDVKSFVLSLVHISSAKVVWTANRGLLINNSDKFVFDKNGSDKALLWQFIFSENSDQNATWAIILGYDGGLKFYNLQKGKTVAHEAIRITQNSCGIPEPCSPYVLCHFKNLGANVLVLSNLNSIANLKLLQHVLAPRIQQSWSMLSCFKFDQIVSLQRSQDESSGHISYVKVSTGYGWKIILSTVFIVVATFTSYCRFTLHGTQELAYLFEECEVKIVHCYIKPENVLLDDIFAAKVSDFSLAKLMNLEDSLSLTAAFEVFPVVCRCRTIRRRQWVCLKSWSFSFLSQRREPNHWNLRNRTETGEPEPEPPSRGSCSGSGFPGVGTVSFEPEPDWNQNQPHVYTKLANFMLTRGLTCSQDTASASSQTSC</sequence>
<dbReference type="SUPFAM" id="SSF56112">
    <property type="entry name" value="Protein kinase-like (PK-like)"/>
    <property type="match status" value="1"/>
</dbReference>
<keyword evidence="4" id="KW-1185">Reference proteome</keyword>
<dbReference type="PANTHER" id="PTHR47976:SF115">
    <property type="entry name" value="RECEPTOR-LIKE SERINE_THREONINE-PROTEIN KINASE"/>
    <property type="match status" value="1"/>
</dbReference>
<accession>A0AAD9ZZP2</accession>
<name>A0AAD9ZZP2_9ROSI</name>
<reference evidence="3" key="1">
    <citation type="journal article" date="2023" name="Plant J.">
        <title>Genome sequences and population genomics provide insights into the demographic history, inbreeding, and mutation load of two 'living fossil' tree species of Dipteronia.</title>
        <authorList>
            <person name="Feng Y."/>
            <person name="Comes H.P."/>
            <person name="Chen J."/>
            <person name="Zhu S."/>
            <person name="Lu R."/>
            <person name="Zhang X."/>
            <person name="Li P."/>
            <person name="Qiu J."/>
            <person name="Olsen K.M."/>
            <person name="Qiu Y."/>
        </authorList>
    </citation>
    <scope>NUCLEOTIDE SEQUENCE</scope>
    <source>
        <strain evidence="3">NBL</strain>
    </source>
</reference>
<dbReference type="EMBL" id="JANJYJ010000007">
    <property type="protein sequence ID" value="KAK3198103.1"/>
    <property type="molecule type" value="Genomic_DNA"/>
</dbReference>
<gene>
    <name evidence="3" type="ORF">Dsin_021518</name>
</gene>
<feature type="region of interest" description="Disordered" evidence="2">
    <location>
        <begin position="319"/>
        <end position="341"/>
    </location>
</feature>
<proteinExistence type="predicted"/>
<dbReference type="InterPro" id="IPR051343">
    <property type="entry name" value="G-type_lectin_kinases/EP1-like"/>
</dbReference>
<evidence type="ECO:0000256" key="2">
    <source>
        <dbReference type="SAM" id="MobiDB-lite"/>
    </source>
</evidence>
<evidence type="ECO:0000313" key="3">
    <source>
        <dbReference type="EMBL" id="KAK3198103.1"/>
    </source>
</evidence>
<keyword evidence="1" id="KW-0732">Signal</keyword>